<dbReference type="AlphaFoldDB" id="A0A172T273"/>
<dbReference type="Pfam" id="PF02421">
    <property type="entry name" value="FeoB_N"/>
    <property type="match status" value="1"/>
</dbReference>
<keyword evidence="4 16" id="KW-0410">Iron transport</keyword>
<feature type="binding site" evidence="14">
    <location>
        <begin position="123"/>
        <end position="126"/>
    </location>
    <ligand>
        <name>GTP</name>
        <dbReference type="ChEBI" id="CHEBI:37565"/>
        <label>1</label>
    </ligand>
</feature>
<evidence type="ECO:0000256" key="4">
    <source>
        <dbReference type="ARBA" id="ARBA00022496"/>
    </source>
</evidence>
<dbReference type="CDD" id="cd01879">
    <property type="entry name" value="FeoB"/>
    <property type="match status" value="1"/>
</dbReference>
<dbReference type="InterPro" id="IPR041069">
    <property type="entry name" value="FeoB_Cyto"/>
</dbReference>
<dbReference type="InterPro" id="IPR006073">
    <property type="entry name" value="GTP-bd"/>
</dbReference>
<evidence type="ECO:0000256" key="9">
    <source>
        <dbReference type="ARBA" id="ARBA00023065"/>
    </source>
</evidence>
<evidence type="ECO:0000256" key="12">
    <source>
        <dbReference type="ARBA" id="ARBA00031200"/>
    </source>
</evidence>
<dbReference type="PANTHER" id="PTHR43185">
    <property type="entry name" value="FERROUS IRON TRANSPORT PROTEIN B"/>
    <property type="match status" value="1"/>
</dbReference>
<dbReference type="GO" id="GO:0015093">
    <property type="term" value="F:ferrous iron transmembrane transporter activity"/>
    <property type="evidence" value="ECO:0007669"/>
    <property type="project" value="UniProtKB-UniRule"/>
</dbReference>
<keyword evidence="15" id="KW-0460">Magnesium</keyword>
<feature type="transmembrane region" description="Helical" evidence="16">
    <location>
        <begin position="330"/>
        <end position="353"/>
    </location>
</feature>
<dbReference type="InterPro" id="IPR050860">
    <property type="entry name" value="FeoB_GTPase"/>
</dbReference>
<feature type="transmembrane region" description="Helical" evidence="16">
    <location>
        <begin position="502"/>
        <end position="519"/>
    </location>
</feature>
<gene>
    <name evidence="18" type="ORF">JM64_02930</name>
</gene>
<feature type="transmembrane region" description="Helical" evidence="16">
    <location>
        <begin position="580"/>
        <end position="602"/>
    </location>
</feature>
<dbReference type="NCBIfam" id="TIGR00437">
    <property type="entry name" value="feoB"/>
    <property type="match status" value="1"/>
</dbReference>
<dbReference type="Pfam" id="PF07664">
    <property type="entry name" value="FeoB_C"/>
    <property type="match status" value="1"/>
</dbReference>
<dbReference type="InterPro" id="IPR011642">
    <property type="entry name" value="Gate_dom"/>
</dbReference>
<keyword evidence="9" id="KW-0406">Ion transport</keyword>
<feature type="binding site" evidence="15">
    <location>
        <position position="32"/>
    </location>
    <ligand>
        <name>Mg(2+)</name>
        <dbReference type="ChEBI" id="CHEBI:18420"/>
        <label>2</label>
    </ligand>
</feature>
<dbReference type="PATRIC" id="fig|93466.3.peg.637"/>
<dbReference type="PANTHER" id="PTHR43185:SF1">
    <property type="entry name" value="FE(2+) TRANSPORTER FEOB"/>
    <property type="match status" value="1"/>
</dbReference>
<dbReference type="GO" id="GO:0005886">
    <property type="term" value="C:plasma membrane"/>
    <property type="evidence" value="ECO:0007669"/>
    <property type="project" value="UniProtKB-SubCell"/>
</dbReference>
<feature type="binding site" evidence="14">
    <location>
        <begin position="17"/>
        <end position="24"/>
    </location>
    <ligand>
        <name>GTP</name>
        <dbReference type="ChEBI" id="CHEBI:37565"/>
        <label>1</label>
    </ligand>
</feature>
<evidence type="ECO:0000256" key="5">
    <source>
        <dbReference type="ARBA" id="ARBA00022692"/>
    </source>
</evidence>
<evidence type="ECO:0000256" key="15">
    <source>
        <dbReference type="PIRSR" id="PIRSR603373-2"/>
    </source>
</evidence>
<feature type="transmembrane region" description="Helical" evidence="16">
    <location>
        <begin position="408"/>
        <end position="429"/>
    </location>
</feature>
<name>A0A172T273_FERPE</name>
<dbReference type="Gene3D" id="3.40.50.300">
    <property type="entry name" value="P-loop containing nucleotide triphosphate hydrolases"/>
    <property type="match status" value="1"/>
</dbReference>
<evidence type="ECO:0000256" key="14">
    <source>
        <dbReference type="PIRSR" id="PIRSR603373-1"/>
    </source>
</evidence>
<reference evidence="18 19" key="1">
    <citation type="submission" date="2014-08" db="EMBL/GenBank/DDBJ databases">
        <title>Fervidobacterium pennivorans DYC genome.</title>
        <authorList>
            <person name="Wushke S."/>
        </authorList>
    </citation>
    <scope>NUCLEOTIDE SEQUENCE [LARGE SCALE GENOMIC DNA]</scope>
    <source>
        <strain evidence="18 19">DYC</strain>
    </source>
</reference>
<evidence type="ECO:0000256" key="7">
    <source>
        <dbReference type="ARBA" id="ARBA00022989"/>
    </source>
</evidence>
<dbReference type="KEGG" id="fng:JM64_02930"/>
<dbReference type="NCBIfam" id="TIGR00231">
    <property type="entry name" value="small_GTP"/>
    <property type="match status" value="1"/>
</dbReference>
<dbReference type="InterPro" id="IPR005225">
    <property type="entry name" value="Small_GTP-bd"/>
</dbReference>
<evidence type="ECO:0000256" key="1">
    <source>
        <dbReference type="ARBA" id="ARBA00004651"/>
    </source>
</evidence>
<evidence type="ECO:0000256" key="10">
    <source>
        <dbReference type="ARBA" id="ARBA00023134"/>
    </source>
</evidence>
<dbReference type="GO" id="GO:0005525">
    <property type="term" value="F:GTP binding"/>
    <property type="evidence" value="ECO:0007669"/>
    <property type="project" value="UniProtKB-KW"/>
</dbReference>
<dbReference type="Proteomes" id="UP000077096">
    <property type="component" value="Chromosome"/>
</dbReference>
<comment type="similarity">
    <text evidence="16">Belongs to the TRAFAC class TrmE-Era-EngA-EngB-Septin-like GTPase superfamily. FeoB GTPase (TC 9.A.8) family.</text>
</comment>
<comment type="function">
    <text evidence="16">Probable transporter of a GTP-driven Fe(2+) uptake system.</text>
</comment>
<dbReference type="Gene3D" id="1.10.287.1770">
    <property type="match status" value="1"/>
</dbReference>
<keyword evidence="7 16" id="KW-1133">Transmembrane helix</keyword>
<feature type="transmembrane region" description="Helical" evidence="16">
    <location>
        <begin position="441"/>
        <end position="460"/>
    </location>
</feature>
<dbReference type="EMBL" id="CP011393">
    <property type="protein sequence ID" value="ANE41064.1"/>
    <property type="molecule type" value="Genomic_DNA"/>
</dbReference>
<evidence type="ECO:0000256" key="8">
    <source>
        <dbReference type="ARBA" id="ARBA00023004"/>
    </source>
</evidence>
<feature type="domain" description="FeoB-type G" evidence="17">
    <location>
        <begin position="10"/>
        <end position="172"/>
    </location>
</feature>
<evidence type="ECO:0000259" key="17">
    <source>
        <dbReference type="PROSITE" id="PS51711"/>
    </source>
</evidence>
<keyword evidence="6 14" id="KW-0547">Nucleotide-binding</keyword>
<evidence type="ECO:0000256" key="6">
    <source>
        <dbReference type="ARBA" id="ARBA00022741"/>
    </source>
</evidence>
<evidence type="ECO:0000313" key="18">
    <source>
        <dbReference type="EMBL" id="ANE41064.1"/>
    </source>
</evidence>
<organism evidence="18 19">
    <name type="scientific">Fervidobacterium pennivorans</name>
    <dbReference type="NCBI Taxonomy" id="93466"/>
    <lineage>
        <taxon>Bacteria</taxon>
        <taxon>Thermotogati</taxon>
        <taxon>Thermotogota</taxon>
        <taxon>Thermotogae</taxon>
        <taxon>Thermotogales</taxon>
        <taxon>Fervidobacteriaceae</taxon>
        <taxon>Fervidobacterium</taxon>
    </lineage>
</organism>
<keyword evidence="2 16" id="KW-0813">Transport</keyword>
<dbReference type="InterPro" id="IPR003373">
    <property type="entry name" value="Fe2_transport_prot-B"/>
</dbReference>
<feature type="binding site" evidence="15">
    <location>
        <position position="28"/>
    </location>
    <ligand>
        <name>Mg(2+)</name>
        <dbReference type="ChEBI" id="CHEBI:18420"/>
        <label>2</label>
    </ligand>
</feature>
<dbReference type="GO" id="GO:0046872">
    <property type="term" value="F:metal ion binding"/>
    <property type="evidence" value="ECO:0007669"/>
    <property type="project" value="UniProtKB-KW"/>
</dbReference>
<dbReference type="Pfam" id="PF07670">
    <property type="entry name" value="Gate"/>
    <property type="match status" value="2"/>
</dbReference>
<sequence>MRARELKTVVITVGLLGNPNVGKTSLFNKLVGARQYVANWPGVTVTRIEGATTYKDYTLHFVDLPGVYSLTATSVDEKLTRDYLLFSPPNVTVVVIDSMSPEQGMFLLLEACELGLNVIAVFNAIDEAKKSGTKIDKSSLEKFLRAPVVLTSAHTGEGIEELKEKIVESFKRTTRPIVIDYGKETEEIIKEIEQCVEETFNKRFTAVKIIEGDKYARAFLKKDCPKDILETISQEIKTSIPLTKYEYITNVVQLSIQRTGEALTVTEALDHVLTHKYIGIPVFLSLIYMAFNFTFKVSEPLVGLLEYLFEKIADSVGSETILSSLISQGIINGVGSVLAFVPSIFALFFALGIMEESGYLPRIAFLVDKLMYSLRLTGRSFMTLLLGFGCNVSSVMAARGLSDERERVTTILVSPFISCSARIPVYLLIVNVAFSNHKAEAFFAIYALSLLLTALSSRIVNKVILKGESVPLVMELPRYRFPKLPNILTYVWNRGKHFLEKAGTIIFATSIVIWVLTYFPGRGDVDNSFVSMLGKFLQPLFAPLGFSWQIVSALIFGGVAKEVIVSSLSQFYGNVSNIHFDPLIGATLMTFILGYMPCFATLAAIKSETNSSKYTLFAVFYSLAISYLLSLVVYTTGRWIL</sequence>
<feature type="transmembrane region" description="Helical" evidence="16">
    <location>
        <begin position="540"/>
        <end position="560"/>
    </location>
</feature>
<feature type="binding site" evidence="14">
    <location>
        <begin position="152"/>
        <end position="154"/>
    </location>
    <ligand>
        <name>GTP</name>
        <dbReference type="ChEBI" id="CHEBI:37565"/>
        <label>1</label>
    </ligand>
</feature>
<feature type="transmembrane region" description="Helical" evidence="16">
    <location>
        <begin position="381"/>
        <end position="402"/>
    </location>
</feature>
<keyword evidence="5 16" id="KW-0812">Transmembrane</keyword>
<accession>A0A172T273</accession>
<evidence type="ECO:0000256" key="13">
    <source>
        <dbReference type="NCBIfam" id="TIGR00437"/>
    </source>
</evidence>
<feature type="transmembrane region" description="Helical" evidence="16">
    <location>
        <begin position="614"/>
        <end position="634"/>
    </location>
</feature>
<dbReference type="InterPro" id="IPR030389">
    <property type="entry name" value="G_FEOB_dom"/>
</dbReference>
<keyword evidence="11 16" id="KW-0472">Membrane</keyword>
<keyword evidence="3" id="KW-1003">Cell membrane</keyword>
<dbReference type="SUPFAM" id="SSF52540">
    <property type="entry name" value="P-loop containing nucleoside triphosphate hydrolases"/>
    <property type="match status" value="1"/>
</dbReference>
<evidence type="ECO:0000256" key="2">
    <source>
        <dbReference type="ARBA" id="ARBA00022448"/>
    </source>
</evidence>
<comment type="subcellular location">
    <subcellularLocation>
        <location evidence="16">Cell inner membrane</location>
        <topology evidence="16">Multi-pass membrane protein</topology>
    </subcellularLocation>
    <subcellularLocation>
        <location evidence="1">Cell membrane</location>
        <topology evidence="1">Multi-pass membrane protein</topology>
    </subcellularLocation>
</comment>
<proteinExistence type="inferred from homology"/>
<dbReference type="Pfam" id="PF17910">
    <property type="entry name" value="FeoB_Cyto"/>
    <property type="match status" value="1"/>
</dbReference>
<keyword evidence="8 16" id="KW-0408">Iron</keyword>
<dbReference type="PRINTS" id="PR00326">
    <property type="entry name" value="GTP1OBG"/>
</dbReference>
<dbReference type="PROSITE" id="PS51711">
    <property type="entry name" value="G_FEOB"/>
    <property type="match status" value="1"/>
</dbReference>
<keyword evidence="10 14" id="KW-0342">GTP-binding</keyword>
<evidence type="ECO:0000256" key="11">
    <source>
        <dbReference type="ARBA" id="ARBA00023136"/>
    </source>
</evidence>
<dbReference type="InterPro" id="IPR027417">
    <property type="entry name" value="P-loop_NTPase"/>
</dbReference>
<evidence type="ECO:0000256" key="3">
    <source>
        <dbReference type="ARBA" id="ARBA00022475"/>
    </source>
</evidence>
<keyword evidence="15" id="KW-0479">Metal-binding</keyword>
<evidence type="ECO:0000256" key="16">
    <source>
        <dbReference type="RuleBase" id="RU362098"/>
    </source>
</evidence>
<feature type="binding site" evidence="14">
    <location>
        <begin position="63"/>
        <end position="66"/>
    </location>
    <ligand>
        <name>GTP</name>
        <dbReference type="ChEBI" id="CHEBI:37565"/>
        <label>1</label>
    </ligand>
</feature>
<evidence type="ECO:0000313" key="19">
    <source>
        <dbReference type="Proteomes" id="UP000077096"/>
    </source>
</evidence>
<protein>
    <recommendedName>
        <fullName evidence="12 13">Ferrous iron transport protein B</fullName>
    </recommendedName>
</protein>
<dbReference type="InterPro" id="IPR011640">
    <property type="entry name" value="Fe2_transport_prot_B_C"/>
</dbReference>